<sequence>MAKDFESSNDQNQSLNSSNKAYSKGAKNVKVLIDKKIANINPLTNIVEPAFNKFTTKKISKDFKNTLIDTKSLSTGRPSKLQDVSMQPKSEGQFVKTISGIDQERFKKEQLQFVKDLEDQSKIRKTKEQEAKKGRKLRKEYTLPPKPTKGMAFYAMEMKKYEAAKYYLLNQNNTTLSKTCKKFKVSVPTLITYMDKDRVEAYLKTGKYSGTAARRERRNVKNQYGEKEQVGDKWVDTLKTLLNEDSTQDISKSKEKGTTAIYDNPILFVQPEMTKRETLAANHLEESKKIMKDTQAKLENLRSSKIQARRALEENMSKRQNFEGKNDHLNKASKLSLPPLKISKKNNSLKDVRRISPNFQKPTGSLMHLANLSSMYVNKQRDGGSQLIGNNFLDTQCLPNQGNGVDRGYMTFSRPGSNYFNNTFGQHMGNGYKIPPLTAGSNIGYSGNELTNDLNCIGNQKMSLFNGTGISYHSGKNFPFLPINSKSSTLLSAGSILDPMETPISKASERGIDTQSGNKPNLSPSINNGTQKRLSTGMEVNYENSKTTREPNERVLSPKEEVSKQTSQKPMKKQYVEFGNNMERESKTSAGSFAFTPPNSGSTTKNENQPEYF</sequence>
<evidence type="ECO:0000313" key="3">
    <source>
        <dbReference type="EMBL" id="SGZ37958.1"/>
    </source>
</evidence>
<feature type="region of interest" description="Disordered" evidence="2">
    <location>
        <begin position="1"/>
        <end position="21"/>
    </location>
</feature>
<dbReference type="EMBL" id="FQNF01000002">
    <property type="protein sequence ID" value="SGZ37958.1"/>
    <property type="molecule type" value="Genomic_DNA"/>
</dbReference>
<feature type="compositionally biased region" description="Polar residues" evidence="2">
    <location>
        <begin position="597"/>
        <end position="613"/>
    </location>
</feature>
<gene>
    <name evidence="3" type="ORF">HGUI_00158</name>
</gene>
<feature type="compositionally biased region" description="Polar residues" evidence="2">
    <location>
        <begin position="513"/>
        <end position="534"/>
    </location>
</feature>
<evidence type="ECO:0000256" key="2">
    <source>
        <dbReference type="SAM" id="MobiDB-lite"/>
    </source>
</evidence>
<evidence type="ECO:0000256" key="1">
    <source>
        <dbReference type="SAM" id="Coils"/>
    </source>
</evidence>
<accession>A0A1L0FED3</accession>
<dbReference type="Proteomes" id="UP000183365">
    <property type="component" value="Unassembled WGS sequence"/>
</dbReference>
<feature type="region of interest" description="Disordered" evidence="2">
    <location>
        <begin position="508"/>
        <end position="613"/>
    </location>
</feature>
<dbReference type="VEuPathDB" id="FungiDB:HGUI_00158"/>
<name>A0A1L0FED3_9ASCO</name>
<dbReference type="OrthoDB" id="3972782at2759"/>
<keyword evidence="1" id="KW-0175">Coiled coil</keyword>
<evidence type="ECO:0000313" key="4">
    <source>
        <dbReference type="Proteomes" id="UP000183365"/>
    </source>
</evidence>
<feature type="compositionally biased region" description="Basic and acidic residues" evidence="2">
    <location>
        <begin position="546"/>
        <end position="563"/>
    </location>
</feature>
<organism evidence="3 4">
    <name type="scientific">Hanseniaspora guilliermondii</name>
    <dbReference type="NCBI Taxonomy" id="56406"/>
    <lineage>
        <taxon>Eukaryota</taxon>
        <taxon>Fungi</taxon>
        <taxon>Dikarya</taxon>
        <taxon>Ascomycota</taxon>
        <taxon>Saccharomycotina</taxon>
        <taxon>Saccharomycetes</taxon>
        <taxon>Saccharomycodales</taxon>
        <taxon>Saccharomycodaceae</taxon>
        <taxon>Hanseniaspora</taxon>
    </lineage>
</organism>
<keyword evidence="4" id="KW-1185">Reference proteome</keyword>
<reference evidence="4" key="1">
    <citation type="submission" date="2016-11" db="EMBL/GenBank/DDBJ databases">
        <authorList>
            <person name="Guldener U."/>
        </authorList>
    </citation>
    <scope>NUCLEOTIDE SEQUENCE [LARGE SCALE GENOMIC DNA]</scope>
</reference>
<feature type="compositionally biased region" description="Low complexity" evidence="2">
    <location>
        <begin position="8"/>
        <end position="19"/>
    </location>
</feature>
<proteinExistence type="predicted"/>
<dbReference type="AlphaFoldDB" id="A0A1L0FED3"/>
<feature type="coiled-coil region" evidence="1">
    <location>
        <begin position="284"/>
        <end position="311"/>
    </location>
</feature>
<protein>
    <submittedName>
        <fullName evidence="3">Uncharacterized protein</fullName>
    </submittedName>
</protein>